<dbReference type="GO" id="GO:0003700">
    <property type="term" value="F:DNA-binding transcription factor activity"/>
    <property type="evidence" value="ECO:0007669"/>
    <property type="project" value="TreeGrafter"/>
</dbReference>
<dbReference type="SUPFAM" id="SSF53822">
    <property type="entry name" value="Periplasmic binding protein-like I"/>
    <property type="match status" value="1"/>
</dbReference>
<dbReference type="InterPro" id="IPR028082">
    <property type="entry name" value="Peripla_BP_I"/>
</dbReference>
<evidence type="ECO:0000259" key="4">
    <source>
        <dbReference type="PROSITE" id="PS50932"/>
    </source>
</evidence>
<dbReference type="PANTHER" id="PTHR30146:SF109">
    <property type="entry name" value="HTH-TYPE TRANSCRIPTIONAL REGULATOR GALS"/>
    <property type="match status" value="1"/>
</dbReference>
<keyword evidence="3" id="KW-0804">Transcription</keyword>
<proteinExistence type="predicted"/>
<organism evidence="5 6">
    <name type="scientific">Marinoscillum furvescens DSM 4134</name>
    <dbReference type="NCBI Taxonomy" id="1122208"/>
    <lineage>
        <taxon>Bacteria</taxon>
        <taxon>Pseudomonadati</taxon>
        <taxon>Bacteroidota</taxon>
        <taxon>Cytophagia</taxon>
        <taxon>Cytophagales</taxon>
        <taxon>Reichenbachiellaceae</taxon>
        <taxon>Marinoscillum</taxon>
    </lineage>
</organism>
<evidence type="ECO:0000256" key="3">
    <source>
        <dbReference type="ARBA" id="ARBA00023163"/>
    </source>
</evidence>
<reference evidence="5 6" key="1">
    <citation type="submission" date="2018-07" db="EMBL/GenBank/DDBJ databases">
        <title>Genomic Encyclopedia of Type Strains, Phase IV (KMG-IV): sequencing the most valuable type-strain genomes for metagenomic binning, comparative biology and taxonomic classification.</title>
        <authorList>
            <person name="Goeker M."/>
        </authorList>
    </citation>
    <scope>NUCLEOTIDE SEQUENCE [LARGE SCALE GENOMIC DNA]</scope>
    <source>
        <strain evidence="5 6">DSM 4134</strain>
    </source>
</reference>
<evidence type="ECO:0000256" key="2">
    <source>
        <dbReference type="ARBA" id="ARBA00023125"/>
    </source>
</evidence>
<feature type="domain" description="HTH lacI-type" evidence="4">
    <location>
        <begin position="7"/>
        <end position="61"/>
    </location>
</feature>
<dbReference type="GO" id="GO:0000976">
    <property type="term" value="F:transcription cis-regulatory region binding"/>
    <property type="evidence" value="ECO:0007669"/>
    <property type="project" value="TreeGrafter"/>
</dbReference>
<dbReference type="Proteomes" id="UP000256779">
    <property type="component" value="Unassembled WGS sequence"/>
</dbReference>
<dbReference type="CDD" id="cd01392">
    <property type="entry name" value="HTH_LacI"/>
    <property type="match status" value="1"/>
</dbReference>
<keyword evidence="1" id="KW-0805">Transcription regulation</keyword>
<dbReference type="SMART" id="SM00354">
    <property type="entry name" value="HTH_LACI"/>
    <property type="match status" value="1"/>
</dbReference>
<keyword evidence="6" id="KW-1185">Reference proteome</keyword>
<dbReference type="PANTHER" id="PTHR30146">
    <property type="entry name" value="LACI-RELATED TRANSCRIPTIONAL REPRESSOR"/>
    <property type="match status" value="1"/>
</dbReference>
<dbReference type="InterPro" id="IPR000843">
    <property type="entry name" value="HTH_LacI"/>
</dbReference>
<gene>
    <name evidence="5" type="ORF">C7460_10384</name>
</gene>
<dbReference type="SUPFAM" id="SSF47413">
    <property type="entry name" value="lambda repressor-like DNA-binding domains"/>
    <property type="match status" value="1"/>
</dbReference>
<dbReference type="EMBL" id="QREG01000003">
    <property type="protein sequence ID" value="REE01568.1"/>
    <property type="molecule type" value="Genomic_DNA"/>
</dbReference>
<keyword evidence="2" id="KW-0238">DNA-binding</keyword>
<dbReference type="Gene3D" id="3.40.50.2300">
    <property type="match status" value="2"/>
</dbReference>
<evidence type="ECO:0000256" key="1">
    <source>
        <dbReference type="ARBA" id="ARBA00023015"/>
    </source>
</evidence>
<dbReference type="PROSITE" id="PS50932">
    <property type="entry name" value="HTH_LACI_2"/>
    <property type="match status" value="1"/>
</dbReference>
<dbReference type="OrthoDB" id="833520at2"/>
<evidence type="ECO:0000313" key="6">
    <source>
        <dbReference type="Proteomes" id="UP000256779"/>
    </source>
</evidence>
<name>A0A3D9L5W2_MARFU</name>
<dbReference type="Pfam" id="PF00532">
    <property type="entry name" value="Peripla_BP_1"/>
    <property type="match status" value="1"/>
</dbReference>
<dbReference type="Gene3D" id="1.10.260.40">
    <property type="entry name" value="lambda repressor-like DNA-binding domains"/>
    <property type="match status" value="1"/>
</dbReference>
<dbReference type="InterPro" id="IPR001761">
    <property type="entry name" value="Peripla_BP/Lac1_sug-bd_dom"/>
</dbReference>
<protein>
    <submittedName>
        <fullName evidence="5">LacI family transcriptional regulator</fullName>
    </submittedName>
</protein>
<dbReference type="InterPro" id="IPR010982">
    <property type="entry name" value="Lambda_DNA-bd_dom_sf"/>
</dbReference>
<accession>A0A3D9L5W2</accession>
<dbReference type="Pfam" id="PF00356">
    <property type="entry name" value="LacI"/>
    <property type="match status" value="1"/>
</dbReference>
<sequence>MMKKGSVTIKDIALELGISVSTVSRALADNPLVKPATRQAVKELAKKYNYRPNFTALSLRNNRTRTIGIIIPQLVHEFFSMVIRGIEDFAYSNGYNVIISSTHESYEREVIDTKALINGRVDGLLACVSKSTTNYDHFKEFAERNLPLVFFDCICDEIDSPKVVLDDFEAGYQATQHLVETGCTQIAYVGGPINLQINQDRFGGYKKALNEAGLALNESWIKHCETGDYDDGSESVRDMVAARSIDGLFAGTDMLAIGAIKTMKKAGLQIPKDVAVVGFSNWSIGTIYEPSLTTMSQPGYEMGQKAAELLIQQIDNPDKKLTDTFTLHSELIQRESTQR</sequence>
<dbReference type="AlphaFoldDB" id="A0A3D9L5W2"/>
<comment type="caution">
    <text evidence="5">The sequence shown here is derived from an EMBL/GenBank/DDBJ whole genome shotgun (WGS) entry which is preliminary data.</text>
</comment>
<evidence type="ECO:0000313" key="5">
    <source>
        <dbReference type="EMBL" id="REE01568.1"/>
    </source>
</evidence>
<dbReference type="CDD" id="cd06267">
    <property type="entry name" value="PBP1_LacI_sugar_binding-like"/>
    <property type="match status" value="1"/>
</dbReference>